<evidence type="ECO:0000256" key="11">
    <source>
        <dbReference type="ARBA" id="ARBA00042639"/>
    </source>
</evidence>
<reference evidence="15 16" key="1">
    <citation type="submission" date="2018-05" db="EMBL/GenBank/DDBJ databases">
        <title>Genomic Encyclopedia of Type Strains, Phase IV (KMG-IV): sequencing the most valuable type-strain genomes for metagenomic binning, comparative biology and taxonomic classification.</title>
        <authorList>
            <person name="Goeker M."/>
        </authorList>
    </citation>
    <scope>NUCLEOTIDE SEQUENCE [LARGE SCALE GENOMIC DNA]</scope>
    <source>
        <strain evidence="15 16">DSM 19792</strain>
    </source>
</reference>
<keyword evidence="5" id="KW-0049">Antioxidant</keyword>
<evidence type="ECO:0000256" key="1">
    <source>
        <dbReference type="ARBA" id="ARBA00003330"/>
    </source>
</evidence>
<dbReference type="FunFam" id="3.40.30.10:FF:000007">
    <property type="entry name" value="Thioredoxin-dependent thiol peroxidase"/>
    <property type="match status" value="1"/>
</dbReference>
<dbReference type="InterPro" id="IPR050924">
    <property type="entry name" value="Peroxiredoxin_BCP/PrxQ"/>
</dbReference>
<evidence type="ECO:0000256" key="5">
    <source>
        <dbReference type="ARBA" id="ARBA00022862"/>
    </source>
</evidence>
<organism evidence="15 16">
    <name type="scientific">Undibacterium pigrum</name>
    <dbReference type="NCBI Taxonomy" id="401470"/>
    <lineage>
        <taxon>Bacteria</taxon>
        <taxon>Pseudomonadati</taxon>
        <taxon>Pseudomonadota</taxon>
        <taxon>Betaproteobacteria</taxon>
        <taxon>Burkholderiales</taxon>
        <taxon>Oxalobacteraceae</taxon>
        <taxon>Undibacterium</taxon>
    </lineage>
</organism>
<evidence type="ECO:0000313" key="16">
    <source>
        <dbReference type="Proteomes" id="UP000247792"/>
    </source>
</evidence>
<comment type="similarity">
    <text evidence="10">Belongs to the peroxiredoxin family. BCP/PrxQ subfamily.</text>
</comment>
<dbReference type="EC" id="1.11.1.24" evidence="3"/>
<dbReference type="InterPro" id="IPR013766">
    <property type="entry name" value="Thioredoxin_domain"/>
</dbReference>
<keyword evidence="8" id="KW-0676">Redox-active center</keyword>
<dbReference type="PANTHER" id="PTHR42801:SF4">
    <property type="entry name" value="AHPC_TSA FAMILY PROTEIN"/>
    <property type="match status" value="1"/>
</dbReference>
<evidence type="ECO:0000256" key="6">
    <source>
        <dbReference type="ARBA" id="ARBA00023002"/>
    </source>
</evidence>
<sequence>MAETPSALNCQVPEFSAVMTGGKAFQLSEHIGKNIVVYFYPKDNTPGCTTESIAFRDLHPQFQQANSVVFGVSRDSLRSHDGFKNKLDLPFELISDPDETLCLLFNVMKMKNMYGKQVRGIERSTFVIDGNGKLVKEWRGVKVAGHVDEVLEFVSAQT</sequence>
<evidence type="ECO:0000256" key="13">
    <source>
        <dbReference type="PIRSR" id="PIRSR000239-1"/>
    </source>
</evidence>
<feature type="active site" description="Cysteine sulfenic acid (-SOH) intermediate; for peroxidase activity" evidence="13">
    <location>
        <position position="48"/>
    </location>
</feature>
<dbReference type="GO" id="GO:0045454">
    <property type="term" value="P:cell redox homeostasis"/>
    <property type="evidence" value="ECO:0007669"/>
    <property type="project" value="TreeGrafter"/>
</dbReference>
<protein>
    <recommendedName>
        <fullName evidence="3">thioredoxin-dependent peroxiredoxin</fullName>
        <ecNumber evidence="3">1.11.1.24</ecNumber>
    </recommendedName>
    <alternativeName>
        <fullName evidence="9">Thioredoxin peroxidase</fullName>
    </alternativeName>
    <alternativeName>
        <fullName evidence="11">Thioredoxin-dependent peroxiredoxin Bcp</fullName>
    </alternativeName>
</protein>
<dbReference type="OrthoDB" id="9812811at2"/>
<comment type="function">
    <text evidence="1">Thiol-specific peroxidase that catalyzes the reduction of hydrogen peroxide and organic hydroperoxides to water and alcohols, respectively. Plays a role in cell protection against oxidative stress by detoxifying peroxides and as sensor of hydrogen peroxide-mediated signaling events.</text>
</comment>
<keyword evidence="6" id="KW-0560">Oxidoreductase</keyword>
<evidence type="ECO:0000256" key="9">
    <source>
        <dbReference type="ARBA" id="ARBA00032824"/>
    </source>
</evidence>
<keyword evidence="4" id="KW-0575">Peroxidase</keyword>
<dbReference type="GO" id="GO:0005737">
    <property type="term" value="C:cytoplasm"/>
    <property type="evidence" value="ECO:0007669"/>
    <property type="project" value="TreeGrafter"/>
</dbReference>
<dbReference type="GO" id="GO:0034599">
    <property type="term" value="P:cellular response to oxidative stress"/>
    <property type="evidence" value="ECO:0007669"/>
    <property type="project" value="TreeGrafter"/>
</dbReference>
<proteinExistence type="inferred from homology"/>
<dbReference type="AlphaFoldDB" id="A0A318JBG7"/>
<dbReference type="Gene3D" id="3.40.30.10">
    <property type="entry name" value="Glutaredoxin"/>
    <property type="match status" value="1"/>
</dbReference>
<comment type="catalytic activity">
    <reaction evidence="12">
        <text>a hydroperoxide + [thioredoxin]-dithiol = an alcohol + [thioredoxin]-disulfide + H2O</text>
        <dbReference type="Rhea" id="RHEA:62620"/>
        <dbReference type="Rhea" id="RHEA-COMP:10698"/>
        <dbReference type="Rhea" id="RHEA-COMP:10700"/>
        <dbReference type="ChEBI" id="CHEBI:15377"/>
        <dbReference type="ChEBI" id="CHEBI:29950"/>
        <dbReference type="ChEBI" id="CHEBI:30879"/>
        <dbReference type="ChEBI" id="CHEBI:35924"/>
        <dbReference type="ChEBI" id="CHEBI:50058"/>
        <dbReference type="EC" id="1.11.1.24"/>
    </reaction>
</comment>
<evidence type="ECO:0000256" key="4">
    <source>
        <dbReference type="ARBA" id="ARBA00022559"/>
    </source>
</evidence>
<name>A0A318JBG7_9BURK</name>
<comment type="subunit">
    <text evidence="2">Monomer.</text>
</comment>
<evidence type="ECO:0000256" key="3">
    <source>
        <dbReference type="ARBA" id="ARBA00013017"/>
    </source>
</evidence>
<feature type="domain" description="Thioredoxin" evidence="14">
    <location>
        <begin position="6"/>
        <end position="158"/>
    </location>
</feature>
<dbReference type="SUPFAM" id="SSF52833">
    <property type="entry name" value="Thioredoxin-like"/>
    <property type="match status" value="1"/>
</dbReference>
<dbReference type="InterPro" id="IPR036249">
    <property type="entry name" value="Thioredoxin-like_sf"/>
</dbReference>
<dbReference type="GO" id="GO:0008379">
    <property type="term" value="F:thioredoxin peroxidase activity"/>
    <property type="evidence" value="ECO:0007669"/>
    <property type="project" value="TreeGrafter"/>
</dbReference>
<keyword evidence="7" id="KW-1015">Disulfide bond</keyword>
<evidence type="ECO:0000256" key="12">
    <source>
        <dbReference type="ARBA" id="ARBA00049091"/>
    </source>
</evidence>
<dbReference type="PANTHER" id="PTHR42801">
    <property type="entry name" value="THIOREDOXIN-DEPENDENT PEROXIDE REDUCTASE"/>
    <property type="match status" value="1"/>
</dbReference>
<accession>A0A318JBG7</accession>
<dbReference type="PROSITE" id="PS51352">
    <property type="entry name" value="THIOREDOXIN_2"/>
    <property type="match status" value="1"/>
</dbReference>
<dbReference type="InterPro" id="IPR000866">
    <property type="entry name" value="AhpC/TSA"/>
</dbReference>
<evidence type="ECO:0000259" key="14">
    <source>
        <dbReference type="PROSITE" id="PS51352"/>
    </source>
</evidence>
<evidence type="ECO:0000256" key="2">
    <source>
        <dbReference type="ARBA" id="ARBA00011245"/>
    </source>
</evidence>
<dbReference type="Proteomes" id="UP000247792">
    <property type="component" value="Unassembled WGS sequence"/>
</dbReference>
<evidence type="ECO:0000313" key="15">
    <source>
        <dbReference type="EMBL" id="PXX46898.1"/>
    </source>
</evidence>
<evidence type="ECO:0000256" key="8">
    <source>
        <dbReference type="ARBA" id="ARBA00023284"/>
    </source>
</evidence>
<keyword evidence="16" id="KW-1185">Reference proteome</keyword>
<dbReference type="PIRSF" id="PIRSF000239">
    <property type="entry name" value="AHPC"/>
    <property type="match status" value="1"/>
</dbReference>
<dbReference type="Pfam" id="PF00578">
    <property type="entry name" value="AhpC-TSA"/>
    <property type="match status" value="1"/>
</dbReference>
<evidence type="ECO:0000256" key="10">
    <source>
        <dbReference type="ARBA" id="ARBA00038489"/>
    </source>
</evidence>
<comment type="caution">
    <text evidence="15">The sequence shown here is derived from an EMBL/GenBank/DDBJ whole genome shotgun (WGS) entry which is preliminary data.</text>
</comment>
<dbReference type="EMBL" id="QJKB01000001">
    <property type="protein sequence ID" value="PXX46898.1"/>
    <property type="molecule type" value="Genomic_DNA"/>
</dbReference>
<evidence type="ECO:0000256" key="7">
    <source>
        <dbReference type="ARBA" id="ARBA00023157"/>
    </source>
</evidence>
<gene>
    <name evidence="15" type="ORF">DFR42_101474</name>
</gene>
<dbReference type="CDD" id="cd03017">
    <property type="entry name" value="PRX_BCP"/>
    <property type="match status" value="1"/>
</dbReference>
<dbReference type="InterPro" id="IPR024706">
    <property type="entry name" value="Peroxiredoxin_AhpC-typ"/>
</dbReference>